<dbReference type="RefSeq" id="WP_134485269.1">
    <property type="nucleotide sequence ID" value="NZ_LR216287.1"/>
</dbReference>
<dbReference type="GO" id="GO:0043774">
    <property type="term" value="F:coenzyme F420-2 alpha-glutamyl ligase activity"/>
    <property type="evidence" value="ECO:0007669"/>
    <property type="project" value="TreeGrafter"/>
</dbReference>
<dbReference type="Gene3D" id="3.40.50.20">
    <property type="match status" value="1"/>
</dbReference>
<dbReference type="InterPro" id="IPR013815">
    <property type="entry name" value="ATP_grasp_subdomain_1"/>
</dbReference>
<evidence type="ECO:0000256" key="6">
    <source>
        <dbReference type="ARBA" id="ARBA00022741"/>
    </source>
</evidence>
<keyword evidence="13" id="KW-1185">Reference proteome</keyword>
<dbReference type="GeneID" id="39422089"/>
<evidence type="ECO:0000256" key="4">
    <source>
        <dbReference type="ARBA" id="ARBA00022605"/>
    </source>
</evidence>
<evidence type="ECO:0000256" key="7">
    <source>
        <dbReference type="ARBA" id="ARBA00022840"/>
    </source>
</evidence>
<dbReference type="InterPro" id="IPR011761">
    <property type="entry name" value="ATP-grasp"/>
</dbReference>
<dbReference type="EC" id="6.3.2.-" evidence="12"/>
<reference evidence="12 13" key="1">
    <citation type="submission" date="2019-02" db="EMBL/GenBank/DDBJ databases">
        <authorList>
            <person name="Lehtovirta-Morley E L."/>
        </authorList>
    </citation>
    <scope>NUCLEOTIDE SEQUENCE [LARGE SCALE GENOMIC DNA]</scope>
    <source>
        <strain evidence="12">NFRAN1</strain>
    </source>
</reference>
<evidence type="ECO:0000256" key="3">
    <source>
        <dbReference type="ARBA" id="ARBA00022598"/>
    </source>
</evidence>
<keyword evidence="7 10" id="KW-0067">ATP-binding</keyword>
<dbReference type="SUPFAM" id="SSF52440">
    <property type="entry name" value="PreATP-grasp domain"/>
    <property type="match status" value="1"/>
</dbReference>
<comment type="pathway">
    <text evidence="9">Amino-acid biosynthesis.</text>
</comment>
<dbReference type="InterPro" id="IPR011870">
    <property type="entry name" value="LysX_arch"/>
</dbReference>
<organism evidence="12 13">
    <name type="scientific">Candidatus Nitrosocosmicus franklandianus</name>
    <dbReference type="NCBI Taxonomy" id="1798806"/>
    <lineage>
        <taxon>Archaea</taxon>
        <taxon>Nitrososphaerota</taxon>
        <taxon>Nitrososphaeria</taxon>
        <taxon>Nitrososphaerales</taxon>
        <taxon>Nitrososphaeraceae</taxon>
        <taxon>Candidatus Nitrosocosmicus</taxon>
    </lineage>
</organism>
<evidence type="ECO:0000259" key="11">
    <source>
        <dbReference type="PROSITE" id="PS50975"/>
    </source>
</evidence>
<dbReference type="Gene3D" id="3.30.470.20">
    <property type="entry name" value="ATP-grasp fold, B domain"/>
    <property type="match status" value="1"/>
</dbReference>
<dbReference type="AlphaFoldDB" id="A0A484ID67"/>
<dbReference type="FunFam" id="3.30.470.20:FF:000058">
    <property type="entry name" value="Alpha-aminoadipate--LysW ligase LysX protein"/>
    <property type="match status" value="1"/>
</dbReference>
<protein>
    <submittedName>
        <fullName evidence="12">Alpha-aminoadipate--LysW ligase LysX</fullName>
        <ecNumber evidence="12">6.3.2.-</ecNumber>
    </submittedName>
</protein>
<dbReference type="InterPro" id="IPR016185">
    <property type="entry name" value="PreATP-grasp_dom_sf"/>
</dbReference>
<evidence type="ECO:0000256" key="8">
    <source>
        <dbReference type="ARBA" id="ARBA00022842"/>
    </source>
</evidence>
<dbReference type="OrthoDB" id="33241at2157"/>
<dbReference type="GO" id="GO:0005524">
    <property type="term" value="F:ATP binding"/>
    <property type="evidence" value="ECO:0007669"/>
    <property type="project" value="UniProtKB-UniRule"/>
</dbReference>
<name>A0A484ID67_9ARCH</name>
<gene>
    <name evidence="12" type="primary">lysX</name>
    <name evidence="12" type="ORF">NFRAN_2983</name>
</gene>
<dbReference type="PROSITE" id="PS50975">
    <property type="entry name" value="ATP_GRASP"/>
    <property type="match status" value="1"/>
</dbReference>
<dbReference type="NCBIfam" id="TIGR02144">
    <property type="entry name" value="LysX_arch"/>
    <property type="match status" value="1"/>
</dbReference>
<evidence type="ECO:0000256" key="2">
    <source>
        <dbReference type="ARBA" id="ARBA00006239"/>
    </source>
</evidence>
<keyword evidence="5" id="KW-0479">Metal-binding</keyword>
<dbReference type="GO" id="GO:0005737">
    <property type="term" value="C:cytoplasm"/>
    <property type="evidence" value="ECO:0007669"/>
    <property type="project" value="TreeGrafter"/>
</dbReference>
<accession>A0A484ID67</accession>
<comment type="similarity">
    <text evidence="2">Belongs to the RimK family. LysX subfamily.</text>
</comment>
<dbReference type="InterPro" id="IPR054562">
    <property type="entry name" value="LysX/ArgX_preATP_grasp"/>
</dbReference>
<evidence type="ECO:0000313" key="12">
    <source>
        <dbReference type="EMBL" id="VFJ15306.1"/>
    </source>
</evidence>
<dbReference type="EMBL" id="LR216287">
    <property type="protein sequence ID" value="VFJ15306.1"/>
    <property type="molecule type" value="Genomic_DNA"/>
</dbReference>
<proteinExistence type="inferred from homology"/>
<dbReference type="Proteomes" id="UP000294299">
    <property type="component" value="Chromosome NFRAN"/>
</dbReference>
<dbReference type="SUPFAM" id="SSF56059">
    <property type="entry name" value="Glutathione synthetase ATP-binding domain-like"/>
    <property type="match status" value="1"/>
</dbReference>
<sequence>MVKFDILFDKLRFEEKALYNTAIKRGLDVRLVDSRNIIMDTDDLVSSNREFGDVLLQRSISHFRGQFLTYCLELCGYNVINDSKTGEVCGNKLLTSMILKKNNIPTPKSFFSFNADSAFEFIEKVNFDENPVVFKPVIGSWGRGVFPVRNKEIGKIIIEMRQESTSPFSNIFYFQELIHRPPRDIRCIVVGDKLVAAVYRYSSENEWRTNVAKGGKAELLKVTNELEDLAIKAANVVGKGILGIDMMEDNERGLMVHEINNTVEFRGASLATGIDVADMIIEYAKNQRKS</sequence>
<evidence type="ECO:0000256" key="1">
    <source>
        <dbReference type="ARBA" id="ARBA00001946"/>
    </source>
</evidence>
<dbReference type="KEGG" id="nfn:NFRAN_2983"/>
<dbReference type="Pfam" id="PF08443">
    <property type="entry name" value="RimK"/>
    <property type="match status" value="1"/>
</dbReference>
<dbReference type="Pfam" id="PF22626">
    <property type="entry name" value="LysX_preATP_grasp"/>
    <property type="match status" value="1"/>
</dbReference>
<comment type="cofactor">
    <cofactor evidence="1">
        <name>Mg(2+)</name>
        <dbReference type="ChEBI" id="CHEBI:18420"/>
    </cofactor>
</comment>
<evidence type="ECO:0000256" key="5">
    <source>
        <dbReference type="ARBA" id="ARBA00022723"/>
    </source>
</evidence>
<evidence type="ECO:0000313" key="13">
    <source>
        <dbReference type="Proteomes" id="UP000294299"/>
    </source>
</evidence>
<dbReference type="GO" id="GO:0009085">
    <property type="term" value="P:lysine biosynthetic process"/>
    <property type="evidence" value="ECO:0007669"/>
    <property type="project" value="InterPro"/>
</dbReference>
<evidence type="ECO:0000256" key="9">
    <source>
        <dbReference type="ARBA" id="ARBA00029440"/>
    </source>
</evidence>
<dbReference type="InterPro" id="IPR004666">
    <property type="entry name" value="Rp_bS6_RimK/Lys_biosynth_LsyX"/>
</dbReference>
<dbReference type="GO" id="GO:0046872">
    <property type="term" value="F:metal ion binding"/>
    <property type="evidence" value="ECO:0007669"/>
    <property type="project" value="UniProtKB-KW"/>
</dbReference>
<dbReference type="NCBIfam" id="TIGR00768">
    <property type="entry name" value="rimK_fam"/>
    <property type="match status" value="1"/>
</dbReference>
<dbReference type="Gene3D" id="3.30.1490.20">
    <property type="entry name" value="ATP-grasp fold, A domain"/>
    <property type="match status" value="1"/>
</dbReference>
<dbReference type="InterPro" id="IPR013651">
    <property type="entry name" value="ATP-grasp_RimK-type"/>
</dbReference>
<keyword evidence="6 10" id="KW-0547">Nucleotide-binding</keyword>
<keyword evidence="4" id="KW-0028">Amino-acid biosynthesis</keyword>
<keyword evidence="8" id="KW-0460">Magnesium</keyword>
<keyword evidence="3 12" id="KW-0436">Ligase</keyword>
<dbReference type="PANTHER" id="PTHR21621">
    <property type="entry name" value="RIBOSOMAL PROTEIN S6 MODIFICATION PROTEIN"/>
    <property type="match status" value="1"/>
</dbReference>
<evidence type="ECO:0000256" key="10">
    <source>
        <dbReference type="PROSITE-ProRule" id="PRU00409"/>
    </source>
</evidence>
<feature type="domain" description="ATP-grasp" evidence="11">
    <location>
        <begin position="96"/>
        <end position="285"/>
    </location>
</feature>
<dbReference type="PANTHER" id="PTHR21621:SF2">
    <property type="entry name" value="COENZYME GAMMA-F420-2:ALPHA-L-GLUTAMATE LIGASE"/>
    <property type="match status" value="1"/>
</dbReference>